<accession>A0AAW2Z6W2</accession>
<dbReference type="EMBL" id="JAOPGA020001061">
    <property type="protein sequence ID" value="KAL0484665.1"/>
    <property type="molecule type" value="Genomic_DNA"/>
</dbReference>
<comment type="caution">
    <text evidence="1">The sequence shown here is derived from an EMBL/GenBank/DDBJ whole genome shotgun (WGS) entry which is preliminary data.</text>
</comment>
<gene>
    <name evidence="1" type="ORF">AKO1_007295</name>
</gene>
<evidence type="ECO:0000313" key="1">
    <source>
        <dbReference type="EMBL" id="KAL0484665.1"/>
    </source>
</evidence>
<dbReference type="Proteomes" id="UP001431209">
    <property type="component" value="Unassembled WGS sequence"/>
</dbReference>
<protein>
    <submittedName>
        <fullName evidence="1">Developmentally-regulated protein</fullName>
    </submittedName>
</protein>
<name>A0AAW2Z6W2_9EUKA</name>
<organism evidence="1 2">
    <name type="scientific">Acrasis kona</name>
    <dbReference type="NCBI Taxonomy" id="1008807"/>
    <lineage>
        <taxon>Eukaryota</taxon>
        <taxon>Discoba</taxon>
        <taxon>Heterolobosea</taxon>
        <taxon>Tetramitia</taxon>
        <taxon>Eutetramitia</taxon>
        <taxon>Acrasidae</taxon>
        <taxon>Acrasis</taxon>
    </lineage>
</organism>
<dbReference type="AlphaFoldDB" id="A0AAW2Z6W2"/>
<sequence>MSEITVPAELLAFLIAAIHYNYMDAVILTTYCTALSNLVVARRCTLTRNQVEKILEAIKFIGHRPAQILLSRAVLHLDPTVTLLGLPLRSEIIDRINLRLGESTSVLTIHANGQWCDFGTVGIHTNRSTFVPYQSITNITLVDKNLTFSVKKTVTLSKLSLSDVVRLACFDPLRFLPGWAEPEDIVFEDDKLRAQVSFLGEHIKVTWKVAEDMLNRWDDLTKSDALKYLCDSANQYAYYCRCLSTEVPAPIDRAMMEQVRRYRGDRKAIYDLLNKQDRASGTPSKRMRTTSIRGLKQILGGSILFDEIKRQEGLQ</sequence>
<proteinExistence type="predicted"/>
<reference evidence="1 2" key="1">
    <citation type="submission" date="2024-03" db="EMBL/GenBank/DDBJ databases">
        <title>The Acrasis kona genome and developmental transcriptomes reveal deep origins of eukaryotic multicellular pathways.</title>
        <authorList>
            <person name="Sheikh S."/>
            <person name="Fu C.-J."/>
            <person name="Brown M.W."/>
            <person name="Baldauf S.L."/>
        </authorList>
    </citation>
    <scope>NUCLEOTIDE SEQUENCE [LARGE SCALE GENOMIC DNA]</scope>
    <source>
        <strain evidence="1 2">ATCC MYA-3509</strain>
    </source>
</reference>
<keyword evidence="2" id="KW-1185">Reference proteome</keyword>
<evidence type="ECO:0000313" key="2">
    <source>
        <dbReference type="Proteomes" id="UP001431209"/>
    </source>
</evidence>